<evidence type="ECO:0000256" key="1">
    <source>
        <dbReference type="SAM" id="Phobius"/>
    </source>
</evidence>
<keyword evidence="1" id="KW-1133">Transmembrane helix</keyword>
<gene>
    <name evidence="2" type="ORF">C8P66_12245</name>
</gene>
<dbReference type="InterPro" id="IPR008407">
    <property type="entry name" value="Brnchd-chn_aa_trnsp_AzlD"/>
</dbReference>
<feature type="transmembrane region" description="Helical" evidence="1">
    <location>
        <begin position="50"/>
        <end position="75"/>
    </location>
</feature>
<dbReference type="EMBL" id="QKYU01000022">
    <property type="protein sequence ID" value="PZW41058.1"/>
    <property type="molecule type" value="Genomic_DNA"/>
</dbReference>
<accession>A0A2W7I417</accession>
<sequence length="101" mass="10665">MMLRSDVLLAILGMAAVTYLCRAGGYAALRAMRPPPFVERLLQYLPGCLFVAYVVPGVAQLGLAGWAAAVACVLVQARTRNYALSAVAGVGTVWLLRLAGQ</sequence>
<organism evidence="2 3">
    <name type="scientific">Humitalea rosea</name>
    <dbReference type="NCBI Taxonomy" id="990373"/>
    <lineage>
        <taxon>Bacteria</taxon>
        <taxon>Pseudomonadati</taxon>
        <taxon>Pseudomonadota</taxon>
        <taxon>Alphaproteobacteria</taxon>
        <taxon>Acetobacterales</taxon>
        <taxon>Roseomonadaceae</taxon>
        <taxon>Humitalea</taxon>
    </lineage>
</organism>
<proteinExistence type="predicted"/>
<keyword evidence="1" id="KW-0812">Transmembrane</keyword>
<name>A0A2W7I417_9PROT</name>
<dbReference type="Proteomes" id="UP000249688">
    <property type="component" value="Unassembled WGS sequence"/>
</dbReference>
<dbReference type="AlphaFoldDB" id="A0A2W7I417"/>
<keyword evidence="1" id="KW-0472">Membrane</keyword>
<dbReference type="RefSeq" id="WP_245903651.1">
    <property type="nucleotide sequence ID" value="NZ_QKYU01000022.1"/>
</dbReference>
<evidence type="ECO:0000313" key="3">
    <source>
        <dbReference type="Proteomes" id="UP000249688"/>
    </source>
</evidence>
<evidence type="ECO:0000313" key="2">
    <source>
        <dbReference type="EMBL" id="PZW41058.1"/>
    </source>
</evidence>
<comment type="caution">
    <text evidence="2">The sequence shown here is derived from an EMBL/GenBank/DDBJ whole genome shotgun (WGS) entry which is preliminary data.</text>
</comment>
<keyword evidence="3" id="KW-1185">Reference proteome</keyword>
<reference evidence="2 3" key="1">
    <citation type="submission" date="2018-06" db="EMBL/GenBank/DDBJ databases">
        <title>Genomic Encyclopedia of Archaeal and Bacterial Type Strains, Phase II (KMG-II): from individual species to whole genera.</title>
        <authorList>
            <person name="Goeker M."/>
        </authorList>
    </citation>
    <scope>NUCLEOTIDE SEQUENCE [LARGE SCALE GENOMIC DNA]</scope>
    <source>
        <strain evidence="2 3">DSM 24525</strain>
    </source>
</reference>
<dbReference type="Pfam" id="PF05437">
    <property type="entry name" value="AzlD"/>
    <property type="match status" value="1"/>
</dbReference>
<protein>
    <submittedName>
        <fullName evidence="2">Branched-subunit amino acid transport protein</fullName>
    </submittedName>
</protein>